<protein>
    <submittedName>
        <fullName evidence="2">Uncharacterized protein</fullName>
    </submittedName>
</protein>
<feature type="region of interest" description="Disordered" evidence="1">
    <location>
        <begin position="1143"/>
        <end position="1195"/>
    </location>
</feature>
<feature type="compositionally biased region" description="Low complexity" evidence="1">
    <location>
        <begin position="8"/>
        <end position="23"/>
    </location>
</feature>
<reference evidence="2 3" key="1">
    <citation type="journal article" date="2019" name="Int. J. Syst. Evol. Microbiol.">
        <title>Streptomyces cyaneochromogenes sp. nov., a blue pigment-producing actinomycete from manganese-contaminated soil.</title>
        <authorList>
            <person name="Tang X."/>
            <person name="Zhao J."/>
            <person name="Li K."/>
            <person name="Chen Z."/>
            <person name="Sun Y."/>
            <person name="Gao J."/>
        </authorList>
    </citation>
    <scope>NUCLEOTIDE SEQUENCE [LARGE SCALE GENOMIC DNA]</scope>
    <source>
        <strain evidence="2 3">MK-45</strain>
    </source>
</reference>
<keyword evidence="3" id="KW-1185">Reference proteome</keyword>
<feature type="compositionally biased region" description="Basic and acidic residues" evidence="1">
    <location>
        <begin position="1701"/>
        <end position="1711"/>
    </location>
</feature>
<feature type="compositionally biased region" description="Low complexity" evidence="1">
    <location>
        <begin position="1167"/>
        <end position="1195"/>
    </location>
</feature>
<feature type="region of interest" description="Disordered" evidence="1">
    <location>
        <begin position="780"/>
        <end position="802"/>
    </location>
</feature>
<evidence type="ECO:0000256" key="1">
    <source>
        <dbReference type="SAM" id="MobiDB-lite"/>
    </source>
</evidence>
<sequence>MRAVQQTAGNRAAAEAIRAARNGQGQQPRSGSWSGFSERQPGPEEVGVGPNKGKGRAGVLPPEKPFGLPEEPHLTAVSGIRPAAPQAKEKGKPSPPAPQRFELPSYLLNLEAGGLSMTYGLTGDDLVRSRIAALVGQDDGALADIEAELAGRPESFFGAGRAFPVPGTSGAEWYDVTVSISRAPGDRPPLFQAGLPADVTAQPLAELEDPEGKDTKLDVHHTSAATVSSTGGGSSSKGAGGVAFGLAPVVPGLWLGGAVTGNVQPWQSSRESRHQRNVAEIRVLRSDKGTVEVHRKVRYTVRVRKVGDGSTRTAQVPGGLTHRVPVEHLTPAGTGGPGTTQRSRRPVGSTAQARAVSLSDSLAPIGVTETAAPHEGGGGLFDTVASVMHPAVTSPGAPGRARLYAATATATVLEDLPRLLRDGVVGEDLVAKDGKTVGSYHLRATLDRVVPAWGTGNTQLRNHQQAQTSVAQSAGKGRALQAGAGPAIGVGAVANAAVVRGGAMPVGGARKARGTAAEQAVSSRQGAEVRGAKALYFGRMTLTAEGTGQRAGDMALRPGPRVARHSMDVWFSLRADEAKALGLPLPQGMNAGEFTEKPRTTDAHGAEVEVERFLPFGGKGANVALSRLDTGPMVRTVRRLFATDPRLAGYLPAFGTDPAPAEIGQEEAETQRQNYRALMAAMSETNLRVNKDQLLSTGIRVRLRRKTSLHAHDVQLLFKGALGETAFEGDIKDWSVRSHAGVTSNSQSGRGSSRSIGGLLLGQARVVPGIMTMGARYEHHRSGARRNQAGPTSRTDIVSNGSDSASAFTAAMRLDVEVTMTSRPRKLLRGVTPGTPGRDVPEAETVAYLNLGPQDIRLLTPTEFTVDRADMDRIAAVSAARRSAPAAAEHQFEAKGIGDLAELTPRPSVGELLTQWQLVESLDGEPVRDLALQLLSRAAARDKGLREDPALATEGLAPRQAIEERFGERAIQGALRQAASAGWVVKNLTYPRRLAGLNGAVGTRISLANPKFLHLAQGPGTETFVLGGHQSTGQKGKGTSHAFQYTVGGVETGPSWRAGQGLAVSHTSGRSNAEALTVAGTVERNAHTPKKGQLYLVQCDVLLNMVAEVKVTGGGPYVTKGVRTLPAAAAVWLTEAQLPESVRQEVAARTTPPADHGLTAPHPSGETQAESSRTAAARTPAAHTDTATATTTTTSSAPALAANRALGFGMIEDLPDFVPLLTQLRGRLARGPHAILVERLLPRRQTDDRNDNVQRLLRVLDRDGSAGLLSSAMDGGVTVELLDDRRTPYWAVFKLGRAGDGMSTGPASDGRDMEYITSAVAQQATSRDKGHTTGVEGVLAGSLRPENGTGGLRNVGGAGGMGYASGHSRRDADVRRGQLGMKSVADSSLTSEKVRVPIRASLELYKGDKRLARADLGRTALTHRILRSDLEALSRVRMPVEDHALASRGSRDGGATAFTPAWRDAGVKLPLEAQVNGFQGAPQVRELVSSAVRAAGGGDRFRAKGQAAAYALDEAVSTEWMISALPLLTAAGADLPPVYATGLEGQDLRASVHARLRNGQVLGLGGKMTFETLGQSDLAAPRPTQADGQSSTDHSRTARALVGAGVLNATEFRLNQLIGNAGGAGGTNDAMANSSGSMPVTKPKMKAVLVQFTLDVRVQATVTGRARDRAGTAVRELTLPHPVVIRMPEPVVRHMLATQGDRVKDDGHHLDPAAPPPPTS</sequence>
<accession>A0A3Q9EYW4</accession>
<dbReference type="KEGG" id="scya:EJ357_37995"/>
<dbReference type="OrthoDB" id="3877861at2"/>
<evidence type="ECO:0000313" key="2">
    <source>
        <dbReference type="EMBL" id="AZQ38535.1"/>
    </source>
</evidence>
<gene>
    <name evidence="2" type="ORF">EJ357_37995</name>
</gene>
<dbReference type="Proteomes" id="UP000280298">
    <property type="component" value="Chromosome"/>
</dbReference>
<feature type="compositionally biased region" description="Gly residues" evidence="1">
    <location>
        <begin position="1348"/>
        <end position="1363"/>
    </location>
</feature>
<feature type="compositionally biased region" description="Polar residues" evidence="1">
    <location>
        <begin position="24"/>
        <end position="37"/>
    </location>
</feature>
<dbReference type="EMBL" id="CP034539">
    <property type="protein sequence ID" value="AZQ38535.1"/>
    <property type="molecule type" value="Genomic_DNA"/>
</dbReference>
<name>A0A3Q9EYW4_9ACTN</name>
<feature type="region of interest" description="Disordered" evidence="1">
    <location>
        <begin position="1340"/>
        <end position="1370"/>
    </location>
</feature>
<feature type="region of interest" description="Disordered" evidence="1">
    <location>
        <begin position="1"/>
        <end position="100"/>
    </location>
</feature>
<proteinExistence type="predicted"/>
<feature type="region of interest" description="Disordered" evidence="1">
    <location>
        <begin position="325"/>
        <end position="351"/>
    </location>
</feature>
<dbReference type="RefSeq" id="WP_126396193.1">
    <property type="nucleotide sequence ID" value="NZ_CP034539.1"/>
</dbReference>
<feature type="compositionally biased region" description="Polar residues" evidence="1">
    <location>
        <begin position="789"/>
        <end position="802"/>
    </location>
</feature>
<evidence type="ECO:0000313" key="3">
    <source>
        <dbReference type="Proteomes" id="UP000280298"/>
    </source>
</evidence>
<organism evidence="2 3">
    <name type="scientific">Streptomyces cyaneochromogenes</name>
    <dbReference type="NCBI Taxonomy" id="2496836"/>
    <lineage>
        <taxon>Bacteria</taxon>
        <taxon>Bacillati</taxon>
        <taxon>Actinomycetota</taxon>
        <taxon>Actinomycetes</taxon>
        <taxon>Kitasatosporales</taxon>
        <taxon>Streptomycetaceae</taxon>
        <taxon>Streptomyces</taxon>
    </lineage>
</organism>
<feature type="region of interest" description="Disordered" evidence="1">
    <location>
        <begin position="1700"/>
        <end position="1720"/>
    </location>
</feature>